<name>A0ABW4SC44_9BACL</name>
<reference evidence="2" key="1">
    <citation type="journal article" date="2019" name="Int. J. Syst. Evol. Microbiol.">
        <title>The Global Catalogue of Microorganisms (GCM) 10K type strain sequencing project: providing services to taxonomists for standard genome sequencing and annotation.</title>
        <authorList>
            <consortium name="The Broad Institute Genomics Platform"/>
            <consortium name="The Broad Institute Genome Sequencing Center for Infectious Disease"/>
            <person name="Wu L."/>
            <person name="Ma J."/>
        </authorList>
    </citation>
    <scope>NUCLEOTIDE SEQUENCE [LARGE SCALE GENOMIC DNA]</scope>
    <source>
        <strain evidence="2">CGMCC 4.7177</strain>
    </source>
</reference>
<accession>A0ABW4SC44</accession>
<evidence type="ECO:0000313" key="2">
    <source>
        <dbReference type="Proteomes" id="UP001597218"/>
    </source>
</evidence>
<organism evidence="1 2">
    <name type="scientific">Sporosarcina siberiensis</name>
    <dbReference type="NCBI Taxonomy" id="1365606"/>
    <lineage>
        <taxon>Bacteria</taxon>
        <taxon>Bacillati</taxon>
        <taxon>Bacillota</taxon>
        <taxon>Bacilli</taxon>
        <taxon>Bacillales</taxon>
        <taxon>Caryophanaceae</taxon>
        <taxon>Sporosarcina</taxon>
    </lineage>
</organism>
<proteinExistence type="predicted"/>
<evidence type="ECO:0000313" key="1">
    <source>
        <dbReference type="EMBL" id="MFD1926945.1"/>
    </source>
</evidence>
<dbReference type="Proteomes" id="UP001597218">
    <property type="component" value="Unassembled WGS sequence"/>
</dbReference>
<gene>
    <name evidence="1" type="ORF">ACFSFY_02495</name>
</gene>
<comment type="caution">
    <text evidence="1">The sequence shown here is derived from an EMBL/GenBank/DDBJ whole genome shotgun (WGS) entry which is preliminary data.</text>
</comment>
<dbReference type="EMBL" id="JBHUGI010000005">
    <property type="protein sequence ID" value="MFD1926945.1"/>
    <property type="molecule type" value="Genomic_DNA"/>
</dbReference>
<protein>
    <submittedName>
        <fullName evidence="1">Uncharacterized protein</fullName>
    </submittedName>
</protein>
<keyword evidence="2" id="KW-1185">Reference proteome</keyword>
<sequence length="74" mass="8521">MSELTPEEIEEETKEDAILEAEIQKRLNAKRGVVQFVDPKPMNGFRSKPSKKDGTKLGRQMYERIKHKLHGGIQ</sequence>
<dbReference type="RefSeq" id="WP_381535604.1">
    <property type="nucleotide sequence ID" value="NZ_JBHUGI010000005.1"/>
</dbReference>